<evidence type="ECO:0000256" key="1">
    <source>
        <dbReference type="ARBA" id="ARBA00006432"/>
    </source>
</evidence>
<dbReference type="InterPro" id="IPR042099">
    <property type="entry name" value="ANL_N_sf"/>
</dbReference>
<name>A0A4Y7QL40_9AGAM</name>
<dbReference type="Proteomes" id="UP000294933">
    <property type="component" value="Unassembled WGS sequence"/>
</dbReference>
<feature type="domain" description="AMP-dependent synthetase/ligase" evidence="2">
    <location>
        <begin position="12"/>
        <end position="330"/>
    </location>
</feature>
<evidence type="ECO:0000259" key="2">
    <source>
        <dbReference type="Pfam" id="PF00501"/>
    </source>
</evidence>
<dbReference type="GO" id="GO:0006631">
    <property type="term" value="P:fatty acid metabolic process"/>
    <property type="evidence" value="ECO:0007669"/>
    <property type="project" value="TreeGrafter"/>
</dbReference>
<evidence type="ECO:0000313" key="4">
    <source>
        <dbReference type="Proteomes" id="UP000294933"/>
    </source>
</evidence>
<gene>
    <name evidence="3" type="ORF">BD410DRAFT_834485</name>
</gene>
<accession>A0A4Y7QL40</accession>
<dbReference type="Pfam" id="PF00501">
    <property type="entry name" value="AMP-binding"/>
    <property type="match status" value="1"/>
</dbReference>
<dbReference type="STRING" id="50990.A0A4Y7QL40"/>
<dbReference type="OrthoDB" id="429813at2759"/>
<protein>
    <submittedName>
        <fullName evidence="3">Acetyl-CoA synthetase-like protein</fullName>
    </submittedName>
</protein>
<dbReference type="AlphaFoldDB" id="A0A4Y7QL40"/>
<dbReference type="Pfam" id="PF23562">
    <property type="entry name" value="AMP-binding_C_3"/>
    <property type="match status" value="1"/>
</dbReference>
<proteinExistence type="inferred from homology"/>
<sequence>MTSFTSHLTALQSSASRHPSAPAFQITTKSGCNGGSVAWVLISYHDFLRDVDLAAKYWSNTLSAIPTKAVVGMWLAGMDYSDVVHIYGISRAGYIPQLFSLRLPNPTVVAELLERARAQALIYDRTFESVVHEFPLRVHTACSLDDMSAFAPAYLPPLQDPVSKEELVFIFHTSGSTSGSPKLVRCNYVWLESMLSKSAQICIPQSPNRQDVCTWMGSMCHIAQSFMLMGAIQHGSCTIQPTRIDFSSEELADMISRCRLNRLHQFATFLTVHIRHARQNPKLLSVLRSLDTLLYSGLPLGSEEEEFGYSNSLPLRNLFGSTECGAMLISEGGSDRSARFLRPLNGVHYEFMPISPPTNASAHVSANSQLAEMVIMSDSPDCPDMALRQSSDGHFHTGDLFQEVSPGKYVSRGRNDDWIKSLNSLRCDTRSIEDNVRSTCGDLVQECVVVGTGRPSPTLFVEPATDMDHELLKREIVRRTRLFHSRRYLHERITSVDFIVVVKQKSLPRTATKGNIRRQAVEEAYKQELDEIYGVED</sequence>
<reference evidence="3 4" key="1">
    <citation type="submission" date="2018-06" db="EMBL/GenBank/DDBJ databases">
        <title>A transcriptomic atlas of mushroom development highlights an independent origin of complex multicellularity.</title>
        <authorList>
            <consortium name="DOE Joint Genome Institute"/>
            <person name="Krizsan K."/>
            <person name="Almasi E."/>
            <person name="Merenyi Z."/>
            <person name="Sahu N."/>
            <person name="Viragh M."/>
            <person name="Koszo T."/>
            <person name="Mondo S."/>
            <person name="Kiss B."/>
            <person name="Balint B."/>
            <person name="Kues U."/>
            <person name="Barry K."/>
            <person name="Hegedus J.C."/>
            <person name="Henrissat B."/>
            <person name="Johnson J."/>
            <person name="Lipzen A."/>
            <person name="Ohm R."/>
            <person name="Nagy I."/>
            <person name="Pangilinan J."/>
            <person name="Yan J."/>
            <person name="Xiong Y."/>
            <person name="Grigoriev I.V."/>
            <person name="Hibbett D.S."/>
            <person name="Nagy L.G."/>
        </authorList>
    </citation>
    <scope>NUCLEOTIDE SEQUENCE [LARGE SCALE GENOMIC DNA]</scope>
    <source>
        <strain evidence="3 4">SZMC22713</strain>
    </source>
</reference>
<dbReference type="Gene3D" id="3.40.50.12780">
    <property type="entry name" value="N-terminal domain of ligase-like"/>
    <property type="match status" value="1"/>
</dbReference>
<dbReference type="GO" id="GO:0031956">
    <property type="term" value="F:medium-chain fatty acid-CoA ligase activity"/>
    <property type="evidence" value="ECO:0007669"/>
    <property type="project" value="TreeGrafter"/>
</dbReference>
<dbReference type="SUPFAM" id="SSF56801">
    <property type="entry name" value="Acetyl-CoA synthetase-like"/>
    <property type="match status" value="1"/>
</dbReference>
<keyword evidence="4" id="KW-1185">Reference proteome</keyword>
<dbReference type="EMBL" id="ML170157">
    <property type="protein sequence ID" value="TDL28374.1"/>
    <property type="molecule type" value="Genomic_DNA"/>
</dbReference>
<dbReference type="PANTHER" id="PTHR43201:SF8">
    <property type="entry name" value="ACYL-COA SYNTHETASE FAMILY MEMBER 3"/>
    <property type="match status" value="1"/>
</dbReference>
<dbReference type="VEuPathDB" id="FungiDB:BD410DRAFT_834485"/>
<organism evidence="3 4">
    <name type="scientific">Rickenella mellea</name>
    <dbReference type="NCBI Taxonomy" id="50990"/>
    <lineage>
        <taxon>Eukaryota</taxon>
        <taxon>Fungi</taxon>
        <taxon>Dikarya</taxon>
        <taxon>Basidiomycota</taxon>
        <taxon>Agaricomycotina</taxon>
        <taxon>Agaricomycetes</taxon>
        <taxon>Hymenochaetales</taxon>
        <taxon>Rickenellaceae</taxon>
        <taxon>Rickenella</taxon>
    </lineage>
</organism>
<comment type="similarity">
    <text evidence="1">Belongs to the ATP-dependent AMP-binding enzyme family.</text>
</comment>
<evidence type="ECO:0000313" key="3">
    <source>
        <dbReference type="EMBL" id="TDL28374.1"/>
    </source>
</evidence>
<dbReference type="InterPro" id="IPR000873">
    <property type="entry name" value="AMP-dep_synth/lig_dom"/>
</dbReference>
<dbReference type="PANTHER" id="PTHR43201">
    <property type="entry name" value="ACYL-COA SYNTHETASE"/>
    <property type="match status" value="1"/>
</dbReference>